<evidence type="ECO:0000259" key="2">
    <source>
        <dbReference type="Pfam" id="PF09811"/>
    </source>
</evidence>
<dbReference type="Proteomes" id="UP000636800">
    <property type="component" value="Chromosome 5"/>
</dbReference>
<gene>
    <name evidence="3" type="ORF">HPP92_010084</name>
    <name evidence="4" type="ORF">HPP92_010093</name>
</gene>
<dbReference type="EMBL" id="JADCNL010000005">
    <property type="protein sequence ID" value="KAG0479235.1"/>
    <property type="molecule type" value="Genomic_DNA"/>
</dbReference>
<protein>
    <recommendedName>
        <fullName evidence="2">Essential protein Yae1 N-terminal domain-containing protein</fullName>
    </recommendedName>
</protein>
<evidence type="ECO:0000313" key="4">
    <source>
        <dbReference type="EMBL" id="KAG0479235.1"/>
    </source>
</evidence>
<dbReference type="AlphaFoldDB" id="A0A835R043"/>
<dbReference type="PANTHER" id="PTHR28532:SF1">
    <property type="entry name" value="ORAL CANCER OVEREXPRESSED 1"/>
    <property type="match status" value="1"/>
</dbReference>
<evidence type="ECO:0000256" key="1">
    <source>
        <dbReference type="ARBA" id="ARBA00038090"/>
    </source>
</evidence>
<dbReference type="InterPro" id="IPR019191">
    <property type="entry name" value="Essential_protein_Yae1_N"/>
</dbReference>
<comment type="similarity">
    <text evidence="1">Belongs to the LTO1 family.</text>
</comment>
<dbReference type="InterPro" id="IPR052436">
    <property type="entry name" value="LTO1_adapter"/>
</dbReference>
<reference evidence="4 5" key="1">
    <citation type="journal article" date="2020" name="Nat. Food">
        <title>A phased Vanilla planifolia genome enables genetic improvement of flavour and production.</title>
        <authorList>
            <person name="Hasing T."/>
            <person name="Tang H."/>
            <person name="Brym M."/>
            <person name="Khazi F."/>
            <person name="Huang T."/>
            <person name="Chambers A.H."/>
        </authorList>
    </citation>
    <scope>NUCLEOTIDE SEQUENCE [LARGE SCALE GENOMIC DNA]</scope>
    <source>
        <tissue evidence="4">Leaf</tissue>
    </source>
</reference>
<dbReference type="EMBL" id="JADCNL010000005">
    <property type="protein sequence ID" value="KAG0479226.1"/>
    <property type="molecule type" value="Genomic_DNA"/>
</dbReference>
<keyword evidence="5" id="KW-1185">Reference proteome</keyword>
<proteinExistence type="inferred from homology"/>
<evidence type="ECO:0000313" key="3">
    <source>
        <dbReference type="EMBL" id="KAG0479226.1"/>
    </source>
</evidence>
<organism evidence="4 5">
    <name type="scientific">Vanilla planifolia</name>
    <name type="common">Vanilla</name>
    <dbReference type="NCBI Taxonomy" id="51239"/>
    <lineage>
        <taxon>Eukaryota</taxon>
        <taxon>Viridiplantae</taxon>
        <taxon>Streptophyta</taxon>
        <taxon>Embryophyta</taxon>
        <taxon>Tracheophyta</taxon>
        <taxon>Spermatophyta</taxon>
        <taxon>Magnoliopsida</taxon>
        <taxon>Liliopsida</taxon>
        <taxon>Asparagales</taxon>
        <taxon>Orchidaceae</taxon>
        <taxon>Vanilloideae</taxon>
        <taxon>Vanilleae</taxon>
        <taxon>Vanilla</taxon>
    </lineage>
</organism>
<accession>A0A835R043</accession>
<comment type="caution">
    <text evidence="4">The sequence shown here is derived from an EMBL/GenBank/DDBJ whole genome shotgun (WGS) entry which is preliminary data.</text>
</comment>
<name>A0A835R043_VANPL</name>
<dbReference type="Pfam" id="PF09811">
    <property type="entry name" value="Yae1_N"/>
    <property type="match status" value="1"/>
</dbReference>
<feature type="domain" description="Essential protein Yae1 N-terminal" evidence="2">
    <location>
        <begin position="26"/>
        <end position="64"/>
    </location>
</feature>
<dbReference type="OrthoDB" id="446723at2759"/>
<evidence type="ECO:0000313" key="5">
    <source>
        <dbReference type="Proteomes" id="UP000636800"/>
    </source>
</evidence>
<dbReference type="PANTHER" id="PTHR28532">
    <property type="entry name" value="GEO13458P1"/>
    <property type="match status" value="1"/>
</dbReference>
<sequence>MESKANDSVDFLESTVLLEQLQYDEGFRDGYKDGLVFGKEDGREVGFKHGFQVGEELGFYRGCVDVWKSAIKIDHSAFSFRIQKRINQLAELVEKYPLTEPENELVQEMMDAIRQNFKIILANLGVKLGYEGHTNASKHDLEEI</sequence>